<dbReference type="GeneID" id="117572297"/>
<feature type="transmembrane region" description="Helical" evidence="10">
    <location>
        <begin position="184"/>
        <end position="201"/>
    </location>
</feature>
<dbReference type="Pfam" id="PF01151">
    <property type="entry name" value="ELO"/>
    <property type="match status" value="1"/>
</dbReference>
<comment type="similarity">
    <text evidence="10">Belongs to the ELO family.</text>
</comment>
<evidence type="ECO:0000256" key="9">
    <source>
        <dbReference type="ARBA" id="ARBA00023160"/>
    </source>
</evidence>
<evidence type="ECO:0000256" key="7">
    <source>
        <dbReference type="ARBA" id="ARBA00023098"/>
    </source>
</evidence>
<dbReference type="Proteomes" id="UP000515160">
    <property type="component" value="Chromosome 3"/>
</dbReference>
<gene>
    <name evidence="12" type="primary">LOC117572297</name>
</gene>
<evidence type="ECO:0000256" key="8">
    <source>
        <dbReference type="ARBA" id="ARBA00023136"/>
    </source>
</evidence>
<dbReference type="GO" id="GO:0034626">
    <property type="term" value="P:fatty acid elongation, polyunsaturated fatty acid"/>
    <property type="evidence" value="ECO:0007669"/>
    <property type="project" value="TreeGrafter"/>
</dbReference>
<feature type="transmembrane region" description="Helical" evidence="10">
    <location>
        <begin position="243"/>
        <end position="264"/>
    </location>
</feature>
<keyword evidence="7 10" id="KW-0443">Lipid metabolism</keyword>
<sequence>MKSIFIRQSSFWSRIYYATEIANFKFVVFRFAISVSNEKGKCNNAKKMFSLLELPPQEDPNPLPLTSSPWPILIILAVYMLFVLKLGKILMRNREPYKLQRVLRIYNLIQVAYNGIFFGVTFYYLVVRVICNPRCMETFPFGHEHKNLERYVHFAYFFNKILDLLDTVFFVLRKKYKQISFLHVYHHAIVLFICYATMRFYGTGGHLNSVGLLNSFVHAVMYFYYFLSAERPGVKASIWWKKYITIIQLIQFVLAFIHASYVLIFSRGCGYPRCLLILLDVQALVFMYMFGKFYYITYIRTAQKKQKQS</sequence>
<dbReference type="AlphaFoldDB" id="A0A6P8XHG1"/>
<dbReference type="InterPro" id="IPR002076">
    <property type="entry name" value="ELO_fam"/>
</dbReference>
<keyword evidence="9 10" id="KW-0275">Fatty acid biosynthesis</keyword>
<keyword evidence="2 10" id="KW-0444">Lipid biosynthesis</keyword>
<dbReference type="GO" id="GO:0009922">
    <property type="term" value="F:fatty acid elongase activity"/>
    <property type="evidence" value="ECO:0007669"/>
    <property type="project" value="UniProtKB-EC"/>
</dbReference>
<accession>A0A6P8XHG1</accession>
<dbReference type="RefSeq" id="XP_034110900.2">
    <property type="nucleotide sequence ID" value="XM_034255009.2"/>
</dbReference>
<keyword evidence="11" id="KW-1185">Reference proteome</keyword>
<feature type="transmembrane region" description="Helical" evidence="10">
    <location>
        <begin position="270"/>
        <end position="290"/>
    </location>
</feature>
<keyword evidence="6 10" id="KW-1133">Transmembrane helix</keyword>
<evidence type="ECO:0000256" key="2">
    <source>
        <dbReference type="ARBA" id="ARBA00022516"/>
    </source>
</evidence>
<evidence type="ECO:0000256" key="10">
    <source>
        <dbReference type="RuleBase" id="RU361115"/>
    </source>
</evidence>
<dbReference type="GO" id="GO:0005789">
    <property type="term" value="C:endoplasmic reticulum membrane"/>
    <property type="evidence" value="ECO:0007669"/>
    <property type="project" value="TreeGrafter"/>
</dbReference>
<dbReference type="PANTHER" id="PTHR11157:SF116">
    <property type="entry name" value="ELONGATION OF VERY LONG CHAIN FATTY ACIDS PROTEIN-RELATED"/>
    <property type="match status" value="1"/>
</dbReference>
<evidence type="ECO:0000256" key="4">
    <source>
        <dbReference type="ARBA" id="ARBA00022692"/>
    </source>
</evidence>
<evidence type="ECO:0000313" key="11">
    <source>
        <dbReference type="Proteomes" id="UP000515160"/>
    </source>
</evidence>
<comment type="subcellular location">
    <subcellularLocation>
        <location evidence="1">Membrane</location>
        <topology evidence="1">Multi-pass membrane protein</topology>
    </subcellularLocation>
</comment>
<dbReference type="GO" id="GO:0019367">
    <property type="term" value="P:fatty acid elongation, saturated fatty acid"/>
    <property type="evidence" value="ECO:0007669"/>
    <property type="project" value="TreeGrafter"/>
</dbReference>
<feature type="transmembrane region" description="Helical" evidence="10">
    <location>
        <begin position="111"/>
        <end position="131"/>
    </location>
</feature>
<comment type="catalytic activity">
    <reaction evidence="10">
        <text>a very-long-chain acyl-CoA + malonyl-CoA + H(+) = a very-long-chain 3-oxoacyl-CoA + CO2 + CoA</text>
        <dbReference type="Rhea" id="RHEA:32727"/>
        <dbReference type="ChEBI" id="CHEBI:15378"/>
        <dbReference type="ChEBI" id="CHEBI:16526"/>
        <dbReference type="ChEBI" id="CHEBI:57287"/>
        <dbReference type="ChEBI" id="CHEBI:57384"/>
        <dbReference type="ChEBI" id="CHEBI:90725"/>
        <dbReference type="ChEBI" id="CHEBI:90736"/>
        <dbReference type="EC" id="2.3.1.199"/>
    </reaction>
</comment>
<keyword evidence="4 10" id="KW-0812">Transmembrane</keyword>
<evidence type="ECO:0000256" key="3">
    <source>
        <dbReference type="ARBA" id="ARBA00022679"/>
    </source>
</evidence>
<dbReference type="InterPro" id="IPR030457">
    <property type="entry name" value="ELO_CS"/>
</dbReference>
<protein>
    <recommendedName>
        <fullName evidence="10">Elongation of very long chain fatty acids protein</fullName>
        <ecNumber evidence="10">2.3.1.199</ecNumber>
    </recommendedName>
    <alternativeName>
        <fullName evidence="10">Very-long-chain 3-oxoacyl-CoA synthase</fullName>
    </alternativeName>
</protein>
<dbReference type="PANTHER" id="PTHR11157">
    <property type="entry name" value="FATTY ACID ACYL TRANSFERASE-RELATED"/>
    <property type="match status" value="1"/>
</dbReference>
<feature type="transmembrane region" description="Helical" evidence="10">
    <location>
        <begin position="70"/>
        <end position="90"/>
    </location>
</feature>
<evidence type="ECO:0000256" key="1">
    <source>
        <dbReference type="ARBA" id="ARBA00004141"/>
    </source>
</evidence>
<evidence type="ECO:0000256" key="5">
    <source>
        <dbReference type="ARBA" id="ARBA00022832"/>
    </source>
</evidence>
<feature type="transmembrane region" description="Helical" evidence="10">
    <location>
        <begin position="207"/>
        <end position="227"/>
    </location>
</feature>
<keyword evidence="8 10" id="KW-0472">Membrane</keyword>
<proteinExistence type="inferred from homology"/>
<reference evidence="12" key="1">
    <citation type="submission" date="2025-08" db="UniProtKB">
        <authorList>
            <consortium name="RefSeq"/>
        </authorList>
    </citation>
    <scope>IDENTIFICATION</scope>
    <source>
        <strain evidence="12">15112-1751.03</strain>
        <tissue evidence="12">Whole Adult</tissue>
    </source>
</reference>
<feature type="transmembrane region" description="Helical" evidence="10">
    <location>
        <begin position="151"/>
        <end position="172"/>
    </location>
</feature>
<dbReference type="GO" id="GO:0030148">
    <property type="term" value="P:sphingolipid biosynthetic process"/>
    <property type="evidence" value="ECO:0007669"/>
    <property type="project" value="TreeGrafter"/>
</dbReference>
<dbReference type="PROSITE" id="PS01188">
    <property type="entry name" value="ELO"/>
    <property type="match status" value="1"/>
</dbReference>
<dbReference type="EC" id="2.3.1.199" evidence="10"/>
<name>A0A6P8XHG1_DROAB</name>
<organism evidence="11 12">
    <name type="scientific">Drosophila albomicans</name>
    <name type="common">Fruit fly</name>
    <dbReference type="NCBI Taxonomy" id="7291"/>
    <lineage>
        <taxon>Eukaryota</taxon>
        <taxon>Metazoa</taxon>
        <taxon>Ecdysozoa</taxon>
        <taxon>Arthropoda</taxon>
        <taxon>Hexapoda</taxon>
        <taxon>Insecta</taxon>
        <taxon>Pterygota</taxon>
        <taxon>Neoptera</taxon>
        <taxon>Endopterygota</taxon>
        <taxon>Diptera</taxon>
        <taxon>Brachycera</taxon>
        <taxon>Muscomorpha</taxon>
        <taxon>Ephydroidea</taxon>
        <taxon>Drosophilidae</taxon>
        <taxon>Drosophila</taxon>
    </lineage>
</organism>
<keyword evidence="5 10" id="KW-0276">Fatty acid metabolism</keyword>
<dbReference type="GO" id="GO:0042761">
    <property type="term" value="P:very long-chain fatty acid biosynthetic process"/>
    <property type="evidence" value="ECO:0007669"/>
    <property type="project" value="TreeGrafter"/>
</dbReference>
<keyword evidence="3 10" id="KW-0808">Transferase</keyword>
<dbReference type="GO" id="GO:0034625">
    <property type="term" value="P:fatty acid elongation, monounsaturated fatty acid"/>
    <property type="evidence" value="ECO:0007669"/>
    <property type="project" value="TreeGrafter"/>
</dbReference>
<dbReference type="OrthoDB" id="434092at2759"/>
<evidence type="ECO:0000313" key="12">
    <source>
        <dbReference type="RefSeq" id="XP_034110900.2"/>
    </source>
</evidence>
<evidence type="ECO:0000256" key="6">
    <source>
        <dbReference type="ARBA" id="ARBA00022989"/>
    </source>
</evidence>